<evidence type="ECO:0000313" key="2">
    <source>
        <dbReference type="EMBL" id="MFC6153052.1"/>
    </source>
</evidence>
<proteinExistence type="predicted"/>
<keyword evidence="3" id="KW-1185">Reference proteome</keyword>
<evidence type="ECO:0000259" key="1">
    <source>
        <dbReference type="Pfam" id="PF14021"/>
    </source>
</evidence>
<dbReference type="Pfam" id="PF14021">
    <property type="entry name" value="TNT"/>
    <property type="match status" value="1"/>
</dbReference>
<organism evidence="2 3">
    <name type="scientific">Nocardioides yefusunii</name>
    <dbReference type="NCBI Taxonomy" id="2500546"/>
    <lineage>
        <taxon>Bacteria</taxon>
        <taxon>Bacillati</taxon>
        <taxon>Actinomycetota</taxon>
        <taxon>Actinomycetes</taxon>
        <taxon>Propionibacteriales</taxon>
        <taxon>Nocardioidaceae</taxon>
        <taxon>Nocardioides</taxon>
    </lineage>
</organism>
<dbReference type="Proteomes" id="UP001596098">
    <property type="component" value="Unassembled WGS sequence"/>
</dbReference>
<accession>A0ABW1QU77</accession>
<feature type="domain" description="TNT" evidence="1">
    <location>
        <begin position="133"/>
        <end position="217"/>
    </location>
</feature>
<dbReference type="RefSeq" id="WP_164878602.1">
    <property type="nucleotide sequence ID" value="NZ_CP034929.1"/>
</dbReference>
<protein>
    <submittedName>
        <fullName evidence="2">Glycohydrolase toxin TNT-related protein</fullName>
    </submittedName>
</protein>
<comment type="caution">
    <text evidence="2">The sequence shown here is derived from an EMBL/GenBank/DDBJ whole genome shotgun (WGS) entry which is preliminary data.</text>
</comment>
<dbReference type="EMBL" id="JBHSQI010000002">
    <property type="protein sequence ID" value="MFC6153052.1"/>
    <property type="molecule type" value="Genomic_DNA"/>
</dbReference>
<name>A0ABW1QU77_9ACTN</name>
<gene>
    <name evidence="2" type="ORF">ACFPWU_05170</name>
</gene>
<dbReference type="InterPro" id="IPR025331">
    <property type="entry name" value="TNT"/>
</dbReference>
<reference evidence="3" key="1">
    <citation type="journal article" date="2019" name="Int. J. Syst. Evol. Microbiol.">
        <title>The Global Catalogue of Microorganisms (GCM) 10K type strain sequencing project: providing services to taxonomists for standard genome sequencing and annotation.</title>
        <authorList>
            <consortium name="The Broad Institute Genomics Platform"/>
            <consortium name="The Broad Institute Genome Sequencing Center for Infectious Disease"/>
            <person name="Wu L."/>
            <person name="Ma J."/>
        </authorList>
    </citation>
    <scope>NUCLEOTIDE SEQUENCE [LARGE SCALE GENOMIC DNA]</scope>
    <source>
        <strain evidence="3">DFY28</strain>
    </source>
</reference>
<evidence type="ECO:0000313" key="3">
    <source>
        <dbReference type="Proteomes" id="UP001596098"/>
    </source>
</evidence>
<sequence>MNVTAVRARLDHERLGGATLERGDDGSASGWALRAGRAGLDLGGWDHGEWRTWHTFGTADGVEGPDLDELVAALREVAVPAEPVAFARTATETTRAAALARELMDRSAGWAAGAEVDRDPARGVDVLPASAVKVGTPFDHVGDASGHVLHHFGTSWEERALPDELRDQPVTSYLLVHNLGVTCRAERVPAAHGHPGGAWRVVLDAPIATYVAAGGLRPFVPKAD</sequence>